<dbReference type="InterPro" id="IPR011333">
    <property type="entry name" value="SKP1/BTB/POZ_sf"/>
</dbReference>
<gene>
    <name evidence="2" type="ORF">FCALED_LOCUS8878</name>
</gene>
<evidence type="ECO:0000313" key="3">
    <source>
        <dbReference type="Proteomes" id="UP000789570"/>
    </source>
</evidence>
<dbReference type="PANTHER" id="PTHR14499">
    <property type="entry name" value="POTASSIUM CHANNEL TETRAMERIZATION DOMAIN-CONTAINING"/>
    <property type="match status" value="1"/>
</dbReference>
<organism evidence="2 3">
    <name type="scientific">Funneliformis caledonium</name>
    <dbReference type="NCBI Taxonomy" id="1117310"/>
    <lineage>
        <taxon>Eukaryota</taxon>
        <taxon>Fungi</taxon>
        <taxon>Fungi incertae sedis</taxon>
        <taxon>Mucoromycota</taxon>
        <taxon>Glomeromycotina</taxon>
        <taxon>Glomeromycetes</taxon>
        <taxon>Glomerales</taxon>
        <taxon>Glomeraceae</taxon>
        <taxon>Funneliformis</taxon>
    </lineage>
</organism>
<dbReference type="InterPro" id="IPR000210">
    <property type="entry name" value="BTB/POZ_dom"/>
</dbReference>
<protein>
    <submittedName>
        <fullName evidence="2">15115_t:CDS:1</fullName>
    </submittedName>
</protein>
<accession>A0A9N9CKS1</accession>
<dbReference type="PANTHER" id="PTHR14499:SF136">
    <property type="entry name" value="GH08630P"/>
    <property type="match status" value="1"/>
</dbReference>
<evidence type="ECO:0000313" key="2">
    <source>
        <dbReference type="EMBL" id="CAG8607073.1"/>
    </source>
</evidence>
<keyword evidence="3" id="KW-1185">Reference proteome</keyword>
<reference evidence="2" key="1">
    <citation type="submission" date="2021-06" db="EMBL/GenBank/DDBJ databases">
        <authorList>
            <person name="Kallberg Y."/>
            <person name="Tangrot J."/>
            <person name="Rosling A."/>
        </authorList>
    </citation>
    <scope>NUCLEOTIDE SEQUENCE</scope>
    <source>
        <strain evidence="2">UK204</strain>
    </source>
</reference>
<dbReference type="AlphaFoldDB" id="A0A9N9CKS1"/>
<dbReference type="OrthoDB" id="2414723at2759"/>
<dbReference type="Gene3D" id="3.30.710.10">
    <property type="entry name" value="Potassium Channel Kv1.1, Chain A"/>
    <property type="match status" value="1"/>
</dbReference>
<sequence>MSSPSKKIDISENIKRSAERTIILNVGGIKMISNYETYASTLTSYPDTLLGTMFQDKNRALLHPQAGNTYFFDRNGYAFRYIMEFYRTGKLLLSERDKDKVTFVTLDEIEKEIDYFHIPVTEEEDVVEFDDDNLMIEKQTNSRNKNNVHHPSASVLIHKHAGAKVDQFINALENLIYEAMGNFEEWIELKFFSTILDVETYWNETEPTLKFSYIPIIKPYGVIGYYILEKFSKEIQSYFETTMQSISFQSDQVTGELTSIGNCTNYYKISINIKDNYTKEDIIIHTRLDNYRVS</sequence>
<dbReference type="InterPro" id="IPR003131">
    <property type="entry name" value="T1-type_BTB"/>
</dbReference>
<name>A0A9N9CKS1_9GLOM</name>
<evidence type="ECO:0000259" key="1">
    <source>
        <dbReference type="SMART" id="SM00225"/>
    </source>
</evidence>
<dbReference type="Pfam" id="PF02214">
    <property type="entry name" value="BTB_2"/>
    <property type="match status" value="1"/>
</dbReference>
<dbReference type="GO" id="GO:0051260">
    <property type="term" value="P:protein homooligomerization"/>
    <property type="evidence" value="ECO:0007669"/>
    <property type="project" value="InterPro"/>
</dbReference>
<dbReference type="SMART" id="SM00225">
    <property type="entry name" value="BTB"/>
    <property type="match status" value="1"/>
</dbReference>
<feature type="domain" description="BTB" evidence="1">
    <location>
        <begin position="20"/>
        <end position="134"/>
    </location>
</feature>
<dbReference type="SUPFAM" id="SSF54695">
    <property type="entry name" value="POZ domain"/>
    <property type="match status" value="1"/>
</dbReference>
<dbReference type="Proteomes" id="UP000789570">
    <property type="component" value="Unassembled WGS sequence"/>
</dbReference>
<comment type="caution">
    <text evidence="2">The sequence shown here is derived from an EMBL/GenBank/DDBJ whole genome shotgun (WGS) entry which is preliminary data.</text>
</comment>
<dbReference type="EMBL" id="CAJVPQ010002738">
    <property type="protein sequence ID" value="CAG8607073.1"/>
    <property type="molecule type" value="Genomic_DNA"/>
</dbReference>
<proteinExistence type="predicted"/>